<dbReference type="OrthoDB" id="192832at2759"/>
<evidence type="ECO:0000256" key="1">
    <source>
        <dbReference type="SAM" id="SignalP"/>
    </source>
</evidence>
<dbReference type="Proteomes" id="UP000076874">
    <property type="component" value="Unassembled WGS sequence"/>
</dbReference>
<evidence type="ECO:0000313" key="3">
    <source>
        <dbReference type="EMBL" id="OAA65178.1"/>
    </source>
</evidence>
<dbReference type="PANTHER" id="PTHR10963">
    <property type="entry name" value="GLYCOSYL HYDROLASE-RELATED"/>
    <property type="match status" value="1"/>
</dbReference>
<dbReference type="PANTHER" id="PTHR10963:SF60">
    <property type="entry name" value="GRAM-NEGATIVE BACTERIA-BINDING PROTEIN 1-RELATED"/>
    <property type="match status" value="1"/>
</dbReference>
<dbReference type="InterPro" id="IPR050546">
    <property type="entry name" value="Glycosyl_Hydrlase_16"/>
</dbReference>
<gene>
    <name evidence="3" type="ORF">SPI_01965</name>
</gene>
<protein>
    <submittedName>
        <fullName evidence="3">Beta-glucanase</fullName>
    </submittedName>
</protein>
<feature type="domain" description="GH16" evidence="2">
    <location>
        <begin position="39"/>
        <end position="285"/>
    </location>
</feature>
<dbReference type="GO" id="GO:0005975">
    <property type="term" value="P:carbohydrate metabolic process"/>
    <property type="evidence" value="ECO:0007669"/>
    <property type="project" value="InterPro"/>
</dbReference>
<dbReference type="InterPro" id="IPR013320">
    <property type="entry name" value="ConA-like_dom_sf"/>
</dbReference>
<dbReference type="SUPFAM" id="SSF49899">
    <property type="entry name" value="Concanavalin A-like lectins/glucanases"/>
    <property type="match status" value="1"/>
</dbReference>
<dbReference type="GO" id="GO:0004553">
    <property type="term" value="F:hydrolase activity, hydrolyzing O-glycosyl compounds"/>
    <property type="evidence" value="ECO:0007669"/>
    <property type="project" value="InterPro"/>
</dbReference>
<dbReference type="InterPro" id="IPR000757">
    <property type="entry name" value="Beta-glucanase-like"/>
</dbReference>
<dbReference type="CDD" id="cd02182">
    <property type="entry name" value="GH16_Strep_laminarinase_like"/>
    <property type="match status" value="1"/>
</dbReference>
<reference evidence="3 4" key="1">
    <citation type="journal article" date="2016" name="Genome Biol. Evol.">
        <title>Divergent and convergent evolution of fungal pathogenicity.</title>
        <authorList>
            <person name="Shang Y."/>
            <person name="Xiao G."/>
            <person name="Zheng P."/>
            <person name="Cen K."/>
            <person name="Zhan S."/>
            <person name="Wang C."/>
        </authorList>
    </citation>
    <scope>NUCLEOTIDE SEQUENCE [LARGE SCALE GENOMIC DNA]</scope>
    <source>
        <strain evidence="3 4">RCEF 264</strain>
    </source>
</reference>
<proteinExistence type="predicted"/>
<evidence type="ECO:0000259" key="2">
    <source>
        <dbReference type="PROSITE" id="PS51762"/>
    </source>
</evidence>
<organism evidence="3 4">
    <name type="scientific">Niveomyces insectorum RCEF 264</name>
    <dbReference type="NCBI Taxonomy" id="1081102"/>
    <lineage>
        <taxon>Eukaryota</taxon>
        <taxon>Fungi</taxon>
        <taxon>Dikarya</taxon>
        <taxon>Ascomycota</taxon>
        <taxon>Pezizomycotina</taxon>
        <taxon>Sordariomycetes</taxon>
        <taxon>Hypocreomycetidae</taxon>
        <taxon>Hypocreales</taxon>
        <taxon>Cordycipitaceae</taxon>
        <taxon>Niveomyces</taxon>
    </lineage>
</organism>
<dbReference type="AlphaFoldDB" id="A0A162KAD2"/>
<dbReference type="Gene3D" id="2.60.120.200">
    <property type="match status" value="1"/>
</dbReference>
<accession>A0A162KAD2</accession>
<keyword evidence="1" id="KW-0732">Signal</keyword>
<dbReference type="EMBL" id="AZHD01000003">
    <property type="protein sequence ID" value="OAA65178.1"/>
    <property type="molecule type" value="Genomic_DNA"/>
</dbReference>
<feature type="chain" id="PRO_5007836437" evidence="1">
    <location>
        <begin position="22"/>
        <end position="285"/>
    </location>
</feature>
<sequence>MHSTAISCAVLLASAPFLARAWNAPGYAGYNLIWQDSFAGASGTPPNAGNWNTITNIAVNDEIEHYTTSTSNLQLSGGNTLQIVPQLESDGTWTSGRIESSYTFTPAAGAVTFAEADIRFGDNPINEKQGLWPAFWLLGDSLRHGTPWPECGEVDVLETVDGRLTGYGTLHCDTYPGGACNEPNGRSGSVAIPDQSWHTWRVQWDRSSNNWQTETMTWFLDGAPFSSISGAELNDEASWSALCHSPLYFILNVAVGGDWPGDPNSSTQGGYGSMMEVAYVAVYAN</sequence>
<evidence type="ECO:0000313" key="4">
    <source>
        <dbReference type="Proteomes" id="UP000076874"/>
    </source>
</evidence>
<keyword evidence="4" id="KW-1185">Reference proteome</keyword>
<dbReference type="Pfam" id="PF00722">
    <property type="entry name" value="Glyco_hydro_16"/>
    <property type="match status" value="1"/>
</dbReference>
<feature type="signal peptide" evidence="1">
    <location>
        <begin position="1"/>
        <end position="21"/>
    </location>
</feature>
<dbReference type="STRING" id="1081102.A0A162KAD2"/>
<comment type="caution">
    <text evidence="3">The sequence shown here is derived from an EMBL/GenBank/DDBJ whole genome shotgun (WGS) entry which is preliminary data.</text>
</comment>
<name>A0A162KAD2_9HYPO</name>
<dbReference type="PROSITE" id="PS51762">
    <property type="entry name" value="GH16_2"/>
    <property type="match status" value="1"/>
</dbReference>